<organism evidence="3 4">
    <name type="scientific">Aliarcobacter skirrowii</name>
    <dbReference type="NCBI Taxonomy" id="28200"/>
    <lineage>
        <taxon>Bacteria</taxon>
        <taxon>Pseudomonadati</taxon>
        <taxon>Campylobacterota</taxon>
        <taxon>Epsilonproteobacteria</taxon>
        <taxon>Campylobacterales</taxon>
        <taxon>Arcobacteraceae</taxon>
        <taxon>Aliarcobacter</taxon>
    </lineage>
</organism>
<dbReference type="EMBL" id="QEYI01000006">
    <property type="protein sequence ID" value="PWE20651.1"/>
    <property type="molecule type" value="Genomic_DNA"/>
</dbReference>
<dbReference type="STRING" id="28200.GCA_001572935_00384"/>
<dbReference type="RefSeq" id="WP_066408642.1">
    <property type="nucleotide sequence ID" value="NZ_JAUQUG010000064.1"/>
</dbReference>
<evidence type="ECO:0000256" key="1">
    <source>
        <dbReference type="SAM" id="Phobius"/>
    </source>
</evidence>
<dbReference type="InterPro" id="IPR021309">
    <property type="entry name" value="YgaP-like_TM"/>
</dbReference>
<dbReference type="AlphaFoldDB" id="A0A2U2BZP0"/>
<evidence type="ECO:0000259" key="2">
    <source>
        <dbReference type="Pfam" id="PF11127"/>
    </source>
</evidence>
<evidence type="ECO:0000313" key="4">
    <source>
        <dbReference type="Proteomes" id="UP000245014"/>
    </source>
</evidence>
<evidence type="ECO:0000313" key="3">
    <source>
        <dbReference type="EMBL" id="PWE20651.1"/>
    </source>
</evidence>
<feature type="domain" description="Inner membrane protein YgaP-like transmembrane" evidence="2">
    <location>
        <begin position="14"/>
        <end position="57"/>
    </location>
</feature>
<feature type="transmembrane region" description="Helical" evidence="1">
    <location>
        <begin position="34"/>
        <end position="54"/>
    </location>
</feature>
<reference evidence="3 4" key="1">
    <citation type="submission" date="2018-05" db="EMBL/GenBank/DDBJ databases">
        <title>Antimicrobial susceptibility testing and genomic analysis of Arcobacter skirrowii strains and one Arcobacter butzleri isolated from German poultry farms.</title>
        <authorList>
            <person name="Haenel I."/>
            <person name="Hotzel H."/>
            <person name="Tomaso H."/>
            <person name="Busch A."/>
        </authorList>
    </citation>
    <scope>NUCLEOTIDE SEQUENCE [LARGE SCALE GENOMIC DNA]</scope>
    <source>
        <strain evidence="4">v</strain>
    </source>
</reference>
<name>A0A2U2BZP0_9BACT</name>
<gene>
    <name evidence="3" type="ORF">DF188_07515</name>
</gene>
<keyword evidence="1" id="KW-0472">Membrane</keyword>
<sequence length="65" mass="7375">MNIFEKIRAFCRPFRIVLGIVLIAIGIYTGIVWFYLGIIPLIVGLMDICPVCMISKKCTPKTKKD</sequence>
<keyword evidence="1" id="KW-0812">Transmembrane</keyword>
<accession>A0A2U2BZP0</accession>
<dbReference type="Pfam" id="PF11127">
    <property type="entry name" value="YgaP-like_TM"/>
    <property type="match status" value="1"/>
</dbReference>
<dbReference type="Proteomes" id="UP000245014">
    <property type="component" value="Unassembled WGS sequence"/>
</dbReference>
<feature type="transmembrane region" description="Helical" evidence="1">
    <location>
        <begin position="12"/>
        <end position="28"/>
    </location>
</feature>
<comment type="caution">
    <text evidence="3">The sequence shown here is derived from an EMBL/GenBank/DDBJ whole genome shotgun (WGS) entry which is preliminary data.</text>
</comment>
<keyword evidence="1" id="KW-1133">Transmembrane helix</keyword>
<protein>
    <submittedName>
        <fullName evidence="3">DUF2892 domain-containing protein</fullName>
    </submittedName>
</protein>
<proteinExistence type="predicted"/>